<evidence type="ECO:0000313" key="3">
    <source>
        <dbReference type="Proteomes" id="UP001299596"/>
    </source>
</evidence>
<feature type="chain" id="PRO_5046512086" description="Secreted protein" evidence="1">
    <location>
        <begin position="24"/>
        <end position="141"/>
    </location>
</feature>
<keyword evidence="1" id="KW-0732">Signal</keyword>
<proteinExistence type="predicted"/>
<evidence type="ECO:0008006" key="4">
    <source>
        <dbReference type="Google" id="ProtNLM"/>
    </source>
</evidence>
<accession>A0ABU5XHF9</accession>
<evidence type="ECO:0000313" key="2">
    <source>
        <dbReference type="EMBL" id="MEB3021728.1"/>
    </source>
</evidence>
<dbReference type="RefSeq" id="WP_225405058.1">
    <property type="nucleotide sequence ID" value="NZ_JAYJJR010000006.1"/>
</dbReference>
<reference evidence="2 3" key="1">
    <citation type="submission" date="2023-12" db="EMBL/GenBank/DDBJ databases">
        <title>Description of new species of Mycobacterium terrae complex isolated from sewage at the Sao Paulo Zoological Park Foundation in Brazil.</title>
        <authorList>
            <person name="Romagnoli C.L."/>
            <person name="Conceicao E.C."/>
            <person name="Machado E."/>
            <person name="Barreto L.B.P.F."/>
            <person name="Sharma A."/>
            <person name="Silva N.M."/>
            <person name="Marques L.E."/>
            <person name="Juliana M.A."/>
            <person name="Lourenco M.C.S."/>
            <person name="Digiampietri L.A."/>
            <person name="Suffys P.N."/>
            <person name="Viana-Niero C."/>
        </authorList>
    </citation>
    <scope>NUCLEOTIDE SEQUENCE [LARGE SCALE GENOMIC DNA]</scope>
    <source>
        <strain evidence="2 3">MYC098</strain>
    </source>
</reference>
<comment type="caution">
    <text evidence="2">The sequence shown here is derived from an EMBL/GenBank/DDBJ whole genome shotgun (WGS) entry which is preliminary data.</text>
</comment>
<keyword evidence="3" id="KW-1185">Reference proteome</keyword>
<protein>
    <recommendedName>
        <fullName evidence="4">Secreted protein</fullName>
    </recommendedName>
</protein>
<feature type="signal peptide" evidence="1">
    <location>
        <begin position="1"/>
        <end position="23"/>
    </location>
</feature>
<evidence type="ECO:0000256" key="1">
    <source>
        <dbReference type="SAM" id="SignalP"/>
    </source>
</evidence>
<organism evidence="2 3">
    <name type="scientific">[Mycobacterium] crassicus</name>
    <dbReference type="NCBI Taxonomy" id="2872309"/>
    <lineage>
        <taxon>Bacteria</taxon>
        <taxon>Bacillati</taxon>
        <taxon>Actinomycetota</taxon>
        <taxon>Actinomycetes</taxon>
        <taxon>Mycobacteriales</taxon>
        <taxon>Mycobacteriaceae</taxon>
        <taxon>Mycolicibacter</taxon>
    </lineage>
</organism>
<sequence>MRTMIVGAALVGLALAGAATAGADDFNGTYAYRPMTADGAGEFSSVWTVAPCGDDCVHIISSSGATDADAHRDGTYWVFDRFVDPGIECPGNSYNLTKRKLATTMRFRINPETMLGQYQPVGTPCGGTPVPTAFSLTKTLG</sequence>
<dbReference type="EMBL" id="JAYJJR010000006">
    <property type="protein sequence ID" value="MEB3021728.1"/>
    <property type="molecule type" value="Genomic_DNA"/>
</dbReference>
<gene>
    <name evidence="2" type="ORF">K6T79_11775</name>
</gene>
<dbReference type="Proteomes" id="UP001299596">
    <property type="component" value="Unassembled WGS sequence"/>
</dbReference>
<name>A0ABU5XHF9_9MYCO</name>